<evidence type="ECO:0000313" key="2">
    <source>
        <dbReference type="Proteomes" id="UP000199548"/>
    </source>
</evidence>
<name>A0A1I3PR53_9BURK</name>
<dbReference type="OrthoDB" id="9103152at2"/>
<evidence type="ECO:0000313" key="1">
    <source>
        <dbReference type="EMBL" id="SFJ23476.1"/>
    </source>
</evidence>
<dbReference type="EMBL" id="FOQU01000006">
    <property type="protein sequence ID" value="SFJ23476.1"/>
    <property type="molecule type" value="Genomic_DNA"/>
</dbReference>
<protein>
    <submittedName>
        <fullName evidence="1">Uncharacterized protein</fullName>
    </submittedName>
</protein>
<gene>
    <name evidence="1" type="ORF">SAMN05192543_10620</name>
</gene>
<organism evidence="1 2">
    <name type="scientific">Paraburkholderia megapolitana</name>
    <dbReference type="NCBI Taxonomy" id="420953"/>
    <lineage>
        <taxon>Bacteria</taxon>
        <taxon>Pseudomonadati</taxon>
        <taxon>Pseudomonadota</taxon>
        <taxon>Betaproteobacteria</taxon>
        <taxon>Burkholderiales</taxon>
        <taxon>Burkholderiaceae</taxon>
        <taxon>Paraburkholderia</taxon>
    </lineage>
</organism>
<reference evidence="1 2" key="1">
    <citation type="submission" date="2016-10" db="EMBL/GenBank/DDBJ databases">
        <authorList>
            <person name="de Groot N.N."/>
        </authorList>
    </citation>
    <scope>NUCLEOTIDE SEQUENCE [LARGE SCALE GENOMIC DNA]</scope>
    <source>
        <strain evidence="1 2">LMG 23650</strain>
    </source>
</reference>
<sequence>MSESTVIAAADAFTNWAQPWAFYESTIAQPDLTASDRATIRDIWSEACNSRYWQDASLQECSACVERALHVVFPWLPAQTRAQFVRAASYQWR</sequence>
<dbReference type="STRING" id="420953.SAMN05192543_10620"/>
<keyword evidence="2" id="KW-1185">Reference proteome</keyword>
<accession>A0A1I3PR53</accession>
<dbReference type="Proteomes" id="UP000199548">
    <property type="component" value="Unassembled WGS sequence"/>
</dbReference>
<dbReference type="RefSeq" id="WP_091014865.1">
    <property type="nucleotide sequence ID" value="NZ_CP041743.1"/>
</dbReference>
<proteinExistence type="predicted"/>
<dbReference type="AlphaFoldDB" id="A0A1I3PR53"/>